<evidence type="ECO:0000313" key="3">
    <source>
        <dbReference type="EMBL" id="CAF3420554.1"/>
    </source>
</evidence>
<dbReference type="Proteomes" id="UP000663833">
    <property type="component" value="Unassembled WGS sequence"/>
</dbReference>
<dbReference type="EMBL" id="CAJNXB010005345">
    <property type="protein sequence ID" value="CAF3420554.1"/>
    <property type="molecule type" value="Genomic_DNA"/>
</dbReference>
<dbReference type="Proteomes" id="UP000663872">
    <property type="component" value="Unassembled WGS sequence"/>
</dbReference>
<keyword evidence="1" id="KW-1133">Transmembrane helix</keyword>
<gene>
    <name evidence="5" type="ORF">GRG538_LOCUS28557</name>
    <name evidence="7" type="ORF">HFQ381_LOCUS13524</name>
    <name evidence="4" type="ORF">LUA448_LOCUS25096</name>
    <name evidence="8" type="ORF">QYT958_LOCUS4036</name>
    <name evidence="3" type="ORF">TIS948_LOCUS29427</name>
    <name evidence="6" type="ORF">UJA718_LOCUS5080</name>
</gene>
<dbReference type="Proteomes" id="UP000663851">
    <property type="component" value="Unassembled WGS sequence"/>
</dbReference>
<dbReference type="Proteomes" id="UP000663848">
    <property type="component" value="Unassembled WGS sequence"/>
</dbReference>
<dbReference type="EMBL" id="CAJOBR010000299">
    <property type="protein sequence ID" value="CAF4493147.1"/>
    <property type="molecule type" value="Genomic_DNA"/>
</dbReference>
<keyword evidence="1" id="KW-0472">Membrane</keyword>
<keyword evidence="1" id="KW-0812">Transmembrane</keyword>
<reference evidence="4" key="1">
    <citation type="submission" date="2021-02" db="EMBL/GenBank/DDBJ databases">
        <authorList>
            <person name="Nowell W R."/>
        </authorList>
    </citation>
    <scope>NUCLEOTIDE SEQUENCE</scope>
</reference>
<evidence type="ECO:0000313" key="8">
    <source>
        <dbReference type="EMBL" id="CAF4493147.1"/>
    </source>
</evidence>
<dbReference type="EMBL" id="CAJNYT010004956">
    <property type="protein sequence ID" value="CAF3704218.1"/>
    <property type="molecule type" value="Genomic_DNA"/>
</dbReference>
<dbReference type="Proteomes" id="UP000663825">
    <property type="component" value="Unassembled WGS sequence"/>
</dbReference>
<dbReference type="OrthoDB" id="9975807at2759"/>
<feature type="transmembrane region" description="Helical" evidence="1">
    <location>
        <begin position="175"/>
        <end position="196"/>
    </location>
</feature>
<feature type="transmembrane region" description="Helical" evidence="1">
    <location>
        <begin position="223"/>
        <end position="247"/>
    </location>
</feature>
<keyword evidence="2" id="KW-0732">Signal</keyword>
<feature type="chain" id="PRO_5036233162" evidence="2">
    <location>
        <begin position="18"/>
        <end position="281"/>
    </location>
</feature>
<evidence type="ECO:0000256" key="1">
    <source>
        <dbReference type="SAM" id="Phobius"/>
    </source>
</evidence>
<dbReference type="Proteomes" id="UP000663873">
    <property type="component" value="Unassembled WGS sequence"/>
</dbReference>
<evidence type="ECO:0000313" key="7">
    <source>
        <dbReference type="EMBL" id="CAF4300691.1"/>
    </source>
</evidence>
<dbReference type="EMBL" id="CAJNYD010003317">
    <property type="protein sequence ID" value="CAF3497810.1"/>
    <property type="molecule type" value="Genomic_DNA"/>
</dbReference>
<dbReference type="EMBL" id="CAJOBO010000855">
    <property type="protein sequence ID" value="CAF4300691.1"/>
    <property type="molecule type" value="Genomic_DNA"/>
</dbReference>
<evidence type="ECO:0000313" key="10">
    <source>
        <dbReference type="Proteomes" id="UP000663873"/>
    </source>
</evidence>
<evidence type="ECO:0000313" key="4">
    <source>
        <dbReference type="EMBL" id="CAF3497810.1"/>
    </source>
</evidence>
<dbReference type="EMBL" id="CAJOBP010000430">
    <property type="protein sequence ID" value="CAF4177256.1"/>
    <property type="molecule type" value="Genomic_DNA"/>
</dbReference>
<feature type="signal peptide" evidence="2">
    <location>
        <begin position="1"/>
        <end position="17"/>
    </location>
</feature>
<evidence type="ECO:0000313" key="6">
    <source>
        <dbReference type="EMBL" id="CAF4177256.1"/>
    </source>
</evidence>
<dbReference type="AlphaFoldDB" id="A0A818H2E7"/>
<feature type="transmembrane region" description="Helical" evidence="1">
    <location>
        <begin position="253"/>
        <end position="275"/>
    </location>
</feature>
<protein>
    <submittedName>
        <fullName evidence="4">Uncharacterized protein</fullName>
    </submittedName>
</protein>
<comment type="caution">
    <text evidence="4">The sequence shown here is derived from an EMBL/GenBank/DDBJ whole genome shotgun (WGS) entry which is preliminary data.</text>
</comment>
<name>A0A818H2E7_9BILA</name>
<proteinExistence type="predicted"/>
<evidence type="ECO:0000256" key="2">
    <source>
        <dbReference type="SAM" id="SignalP"/>
    </source>
</evidence>
<sequence>MILANICLTIYFIVSNAQHYEKYKERDSYVVYHVANTSSDYYIIRANMNDTVNCSSNALFTFDVSTVYKNIISKEGRQNLLFITVYWLSTIVAVLISIFDIILALTDQCMQHHIDYENVEENELFAKTLLTSIGSQFLQKGSFIFPTYFINIFDYTKLCLPHHTKASLFILHHTYIGIVISLCGMGYLILWTFACWDSSRHKYFNDIIWVKCIEILTCRHERAAVIFFIILCLAVLPIGSYGMFVWVTSLMEFAVMTKAVLIGFNFILGVLHDIIKLCKHY</sequence>
<keyword evidence="10" id="KW-1185">Reference proteome</keyword>
<evidence type="ECO:0000313" key="5">
    <source>
        <dbReference type="EMBL" id="CAF3704218.1"/>
    </source>
</evidence>
<evidence type="ECO:0000313" key="9">
    <source>
        <dbReference type="Proteomes" id="UP000663833"/>
    </source>
</evidence>
<organism evidence="4 9">
    <name type="scientific">Rotaria socialis</name>
    <dbReference type="NCBI Taxonomy" id="392032"/>
    <lineage>
        <taxon>Eukaryota</taxon>
        <taxon>Metazoa</taxon>
        <taxon>Spiralia</taxon>
        <taxon>Gnathifera</taxon>
        <taxon>Rotifera</taxon>
        <taxon>Eurotatoria</taxon>
        <taxon>Bdelloidea</taxon>
        <taxon>Philodinida</taxon>
        <taxon>Philodinidae</taxon>
        <taxon>Rotaria</taxon>
    </lineage>
</organism>
<accession>A0A818H2E7</accession>
<feature type="transmembrane region" description="Helical" evidence="1">
    <location>
        <begin position="80"/>
        <end position="105"/>
    </location>
</feature>